<evidence type="ECO:0000256" key="5">
    <source>
        <dbReference type="ARBA" id="ARBA00023002"/>
    </source>
</evidence>
<dbReference type="Pfam" id="PF00067">
    <property type="entry name" value="p450"/>
    <property type="match status" value="1"/>
</dbReference>
<organism evidence="10 11">
    <name type="scientific">Antrihabitans cavernicola</name>
    <dbReference type="NCBI Taxonomy" id="2495913"/>
    <lineage>
        <taxon>Bacteria</taxon>
        <taxon>Bacillati</taxon>
        <taxon>Actinomycetota</taxon>
        <taxon>Actinomycetes</taxon>
        <taxon>Mycobacteriales</taxon>
        <taxon>Nocardiaceae</taxon>
        <taxon>Antrihabitans</taxon>
    </lineage>
</organism>
<comment type="cofactor">
    <cofactor evidence="1 8">
        <name>heme</name>
        <dbReference type="ChEBI" id="CHEBI:30413"/>
    </cofactor>
</comment>
<dbReference type="PROSITE" id="PS00086">
    <property type="entry name" value="CYTOCHROME_P450"/>
    <property type="match status" value="1"/>
</dbReference>
<proteinExistence type="inferred from homology"/>
<feature type="binding site" description="axial binding residue" evidence="8">
    <location>
        <position position="396"/>
    </location>
    <ligand>
        <name>heme</name>
        <dbReference type="ChEBI" id="CHEBI:30413"/>
    </ligand>
    <ligandPart>
        <name>Fe</name>
        <dbReference type="ChEBI" id="CHEBI:18248"/>
    </ligandPart>
</feature>
<accession>A0A5A7SG45</accession>
<dbReference type="EMBL" id="VLNY01000002">
    <property type="protein sequence ID" value="KAA0024162.1"/>
    <property type="molecule type" value="Genomic_DNA"/>
</dbReference>
<dbReference type="GO" id="GO:0005506">
    <property type="term" value="F:iron ion binding"/>
    <property type="evidence" value="ECO:0007669"/>
    <property type="project" value="InterPro"/>
</dbReference>
<dbReference type="AlphaFoldDB" id="A0A5A7SG45"/>
<dbReference type="PRINTS" id="PR00465">
    <property type="entry name" value="EP450IV"/>
</dbReference>
<evidence type="ECO:0000313" key="11">
    <source>
        <dbReference type="Proteomes" id="UP000322244"/>
    </source>
</evidence>
<keyword evidence="3 8" id="KW-0349">Heme</keyword>
<keyword evidence="4 8" id="KW-0479">Metal-binding</keyword>
<dbReference type="Gene3D" id="1.10.630.10">
    <property type="entry name" value="Cytochrome P450"/>
    <property type="match status" value="1"/>
</dbReference>
<dbReference type="InterPro" id="IPR017972">
    <property type="entry name" value="Cyt_P450_CS"/>
</dbReference>
<sequence>MSRTILAQPPLDSGLKPIHGTGYSWLQERMLFVRDPLRVVTERRARFGDITFMNTLGRHKVVMPLTASGVEEIAMNREKAFASEPAWSFFIGPFFHRGLMLMDFEEHRYHRRIMQQAFAVGHLERYLAAMEPVVAEGVRRFPAGEGVHLLSEFKALTLDLALRTFLGLAVPAGEARRINRAFEDCLAAGLAIVRHNVPGTKWAKGLAGRKILEEFFFRRLAAKRAVETDDLFSVLCHAMSPEGEVFTDEDVVNHMIFVLMAAHDTSTIALTTMAYYLALHPEWQAKARAQSQAFGRELDYRRMGELAVLDAVMRESMRLNAPVPRLPREALIDTHIGDYFIPKGTFVSASTTVTHFDPTLWSDPEAFDPGRFAAERGEDKAHKFAWMPFGGGMHKCIGLHFGQLEVKAIMHHLLLRYEWSVPEDYKWKLDYTTLPVPKDKLPVRLRKLGLID</sequence>
<evidence type="ECO:0000256" key="3">
    <source>
        <dbReference type="ARBA" id="ARBA00022617"/>
    </source>
</evidence>
<dbReference type="OrthoDB" id="9764248at2"/>
<dbReference type="PRINTS" id="PR00385">
    <property type="entry name" value="P450"/>
</dbReference>
<reference evidence="10 11" key="1">
    <citation type="submission" date="2019-07" db="EMBL/GenBank/DDBJ databases">
        <title>Rhodococcus cavernicolus sp. nov., isolated from a cave.</title>
        <authorList>
            <person name="Lee S.D."/>
        </authorList>
    </citation>
    <scope>NUCLEOTIDE SEQUENCE [LARGE SCALE GENOMIC DNA]</scope>
    <source>
        <strain evidence="10 11">C1-24</strain>
    </source>
</reference>
<dbReference type="GO" id="GO:0004497">
    <property type="term" value="F:monooxygenase activity"/>
    <property type="evidence" value="ECO:0007669"/>
    <property type="project" value="UniProtKB-KW"/>
</dbReference>
<dbReference type="PANTHER" id="PTHR24286">
    <property type="entry name" value="CYTOCHROME P450 26"/>
    <property type="match status" value="1"/>
</dbReference>
<dbReference type="PANTHER" id="PTHR24286:SF24">
    <property type="entry name" value="LANOSTEROL 14-ALPHA DEMETHYLASE"/>
    <property type="match status" value="1"/>
</dbReference>
<dbReference type="GO" id="GO:0020037">
    <property type="term" value="F:heme binding"/>
    <property type="evidence" value="ECO:0007669"/>
    <property type="project" value="InterPro"/>
</dbReference>
<evidence type="ECO:0000256" key="1">
    <source>
        <dbReference type="ARBA" id="ARBA00001971"/>
    </source>
</evidence>
<dbReference type="RefSeq" id="WP_149429323.1">
    <property type="nucleotide sequence ID" value="NZ_VLNY01000002.1"/>
</dbReference>
<evidence type="ECO:0000256" key="9">
    <source>
        <dbReference type="RuleBase" id="RU000461"/>
    </source>
</evidence>
<name>A0A5A7SG45_9NOCA</name>
<keyword evidence="11" id="KW-1185">Reference proteome</keyword>
<keyword evidence="5 9" id="KW-0560">Oxidoreductase</keyword>
<dbReference type="InterPro" id="IPR002403">
    <property type="entry name" value="Cyt_P450_E_grp-IV"/>
</dbReference>
<dbReference type="InterPro" id="IPR001128">
    <property type="entry name" value="Cyt_P450"/>
</dbReference>
<evidence type="ECO:0000256" key="4">
    <source>
        <dbReference type="ARBA" id="ARBA00022723"/>
    </source>
</evidence>
<dbReference type="GO" id="GO:0016705">
    <property type="term" value="F:oxidoreductase activity, acting on paired donors, with incorporation or reduction of molecular oxygen"/>
    <property type="evidence" value="ECO:0007669"/>
    <property type="project" value="InterPro"/>
</dbReference>
<keyword evidence="7 9" id="KW-0503">Monooxygenase</keyword>
<gene>
    <name evidence="10" type="ORF">FOY51_06330</name>
</gene>
<dbReference type="GO" id="GO:0016125">
    <property type="term" value="P:sterol metabolic process"/>
    <property type="evidence" value="ECO:0007669"/>
    <property type="project" value="TreeGrafter"/>
</dbReference>
<evidence type="ECO:0000313" key="10">
    <source>
        <dbReference type="EMBL" id="KAA0024162.1"/>
    </source>
</evidence>
<dbReference type="InterPro" id="IPR036396">
    <property type="entry name" value="Cyt_P450_sf"/>
</dbReference>
<dbReference type="Proteomes" id="UP000322244">
    <property type="component" value="Unassembled WGS sequence"/>
</dbReference>
<evidence type="ECO:0000256" key="8">
    <source>
        <dbReference type="PIRSR" id="PIRSR602403-1"/>
    </source>
</evidence>
<comment type="caution">
    <text evidence="10">The sequence shown here is derived from an EMBL/GenBank/DDBJ whole genome shotgun (WGS) entry which is preliminary data.</text>
</comment>
<keyword evidence="6 8" id="KW-0408">Iron</keyword>
<dbReference type="SUPFAM" id="SSF48264">
    <property type="entry name" value="Cytochrome P450"/>
    <property type="match status" value="1"/>
</dbReference>
<comment type="similarity">
    <text evidence="2 9">Belongs to the cytochrome P450 family.</text>
</comment>
<protein>
    <submittedName>
        <fullName evidence="10">Cytochrome P450</fullName>
    </submittedName>
</protein>
<evidence type="ECO:0000256" key="7">
    <source>
        <dbReference type="ARBA" id="ARBA00023033"/>
    </source>
</evidence>
<evidence type="ECO:0000256" key="6">
    <source>
        <dbReference type="ARBA" id="ARBA00023004"/>
    </source>
</evidence>
<evidence type="ECO:0000256" key="2">
    <source>
        <dbReference type="ARBA" id="ARBA00010617"/>
    </source>
</evidence>